<keyword evidence="6" id="KW-1133">Transmembrane helix</keyword>
<dbReference type="Proteomes" id="UP001280121">
    <property type="component" value="Unassembled WGS sequence"/>
</dbReference>
<feature type="domain" description="Leucine-rich repeat-containing N-terminal plant-type" evidence="10">
    <location>
        <begin position="19"/>
        <end position="70"/>
    </location>
</feature>
<dbReference type="InterPro" id="IPR013210">
    <property type="entry name" value="LRR_N_plant-typ"/>
</dbReference>
<evidence type="ECO:0000256" key="8">
    <source>
        <dbReference type="ARBA" id="ARBA00023170"/>
    </source>
</evidence>
<dbReference type="InterPro" id="IPR032675">
    <property type="entry name" value="LRR_dom_sf"/>
</dbReference>
<keyword evidence="5" id="KW-0677">Repeat</keyword>
<dbReference type="Gene3D" id="3.80.10.10">
    <property type="entry name" value="Ribonuclease Inhibitor"/>
    <property type="match status" value="1"/>
</dbReference>
<dbReference type="Pfam" id="PF08263">
    <property type="entry name" value="LRRNT_2"/>
    <property type="match status" value="1"/>
</dbReference>
<evidence type="ECO:0000256" key="3">
    <source>
        <dbReference type="ARBA" id="ARBA00022692"/>
    </source>
</evidence>
<evidence type="ECO:0000313" key="11">
    <source>
        <dbReference type="EMBL" id="KAK2658749.1"/>
    </source>
</evidence>
<gene>
    <name evidence="11" type="ORF">Ddye_005282</name>
</gene>
<evidence type="ECO:0000256" key="1">
    <source>
        <dbReference type="ARBA" id="ARBA00004479"/>
    </source>
</evidence>
<keyword evidence="9" id="KW-0325">Glycoprotein</keyword>
<dbReference type="AlphaFoldDB" id="A0AAE0CPL5"/>
<evidence type="ECO:0000313" key="12">
    <source>
        <dbReference type="Proteomes" id="UP001280121"/>
    </source>
</evidence>
<evidence type="ECO:0000256" key="9">
    <source>
        <dbReference type="ARBA" id="ARBA00023180"/>
    </source>
</evidence>
<keyword evidence="7" id="KW-0472">Membrane</keyword>
<comment type="subcellular location">
    <subcellularLocation>
        <location evidence="1">Membrane</location>
        <topology evidence="1">Single-pass type I membrane protein</topology>
    </subcellularLocation>
</comment>
<dbReference type="PANTHER" id="PTHR48061">
    <property type="entry name" value="LEUCINE-RICH REPEAT RECEPTOR PROTEIN KINASE EMS1-LIKE-RELATED"/>
    <property type="match status" value="1"/>
</dbReference>
<evidence type="ECO:0000256" key="7">
    <source>
        <dbReference type="ARBA" id="ARBA00023136"/>
    </source>
</evidence>
<accession>A0AAE0CPL5</accession>
<proteinExistence type="predicted"/>
<evidence type="ECO:0000256" key="6">
    <source>
        <dbReference type="ARBA" id="ARBA00022989"/>
    </source>
</evidence>
<dbReference type="GO" id="GO:0016020">
    <property type="term" value="C:membrane"/>
    <property type="evidence" value="ECO:0007669"/>
    <property type="project" value="UniProtKB-SubCell"/>
</dbReference>
<reference evidence="11" key="1">
    <citation type="journal article" date="2023" name="Plant J.">
        <title>Genome sequences and population genomics provide insights into the demographic history, inbreeding, and mutation load of two 'living fossil' tree species of Dipteronia.</title>
        <authorList>
            <person name="Feng Y."/>
            <person name="Comes H.P."/>
            <person name="Chen J."/>
            <person name="Zhu S."/>
            <person name="Lu R."/>
            <person name="Zhang X."/>
            <person name="Li P."/>
            <person name="Qiu J."/>
            <person name="Olsen K.M."/>
            <person name="Qiu Y."/>
        </authorList>
    </citation>
    <scope>NUCLEOTIDE SEQUENCE</scope>
    <source>
        <strain evidence="11">KIB01</strain>
    </source>
</reference>
<dbReference type="InterPro" id="IPR046956">
    <property type="entry name" value="RLP23-like"/>
</dbReference>
<organism evidence="11 12">
    <name type="scientific">Dipteronia dyeriana</name>
    <dbReference type="NCBI Taxonomy" id="168575"/>
    <lineage>
        <taxon>Eukaryota</taxon>
        <taxon>Viridiplantae</taxon>
        <taxon>Streptophyta</taxon>
        <taxon>Embryophyta</taxon>
        <taxon>Tracheophyta</taxon>
        <taxon>Spermatophyta</taxon>
        <taxon>Magnoliopsida</taxon>
        <taxon>eudicotyledons</taxon>
        <taxon>Gunneridae</taxon>
        <taxon>Pentapetalae</taxon>
        <taxon>rosids</taxon>
        <taxon>malvids</taxon>
        <taxon>Sapindales</taxon>
        <taxon>Sapindaceae</taxon>
        <taxon>Hippocastanoideae</taxon>
        <taxon>Acereae</taxon>
        <taxon>Dipteronia</taxon>
    </lineage>
</organism>
<evidence type="ECO:0000256" key="5">
    <source>
        <dbReference type="ARBA" id="ARBA00022737"/>
    </source>
</evidence>
<keyword evidence="4" id="KW-0732">Signal</keyword>
<protein>
    <recommendedName>
        <fullName evidence="10">Leucine-rich repeat-containing N-terminal plant-type domain-containing protein</fullName>
    </recommendedName>
</protein>
<dbReference type="PANTHER" id="PTHR48061:SF12">
    <property type="entry name" value="DISEASE RESISTANCE LIKE PROTEIN"/>
    <property type="match status" value="1"/>
</dbReference>
<comment type="caution">
    <text evidence="11">The sequence shown here is derived from an EMBL/GenBank/DDBJ whole genome shotgun (WGS) entry which is preliminary data.</text>
</comment>
<dbReference type="EMBL" id="JANJYI010000002">
    <property type="protein sequence ID" value="KAK2658749.1"/>
    <property type="molecule type" value="Genomic_DNA"/>
</dbReference>
<keyword evidence="12" id="KW-1185">Reference proteome</keyword>
<evidence type="ECO:0000259" key="10">
    <source>
        <dbReference type="Pfam" id="PF08263"/>
    </source>
</evidence>
<sequence length="256" mass="28732">MSSRIPRSIKSKMRKLCSSEDSFALLHFKNTISINTFASSHCNNYVVSYPKTHSWKQGSDCCSWDGVTCDRFIGHVTALDLSSSQLLGIVEVNSSLFLLRNLNKLNLACNDFQGSRMSSKFGSMDTMTGVIVHCGGHWKDNQFIGLNSFACCIMNKHDINLKYNKAYRSKNHTLNTAFGDPWESFKRLPEFFYMLEQSNPGTVTKIETDSENRFAYGFMSLGVSIVGFNEVIRLVIAIDATHLKSKTMGCFISCGM</sequence>
<evidence type="ECO:0000256" key="4">
    <source>
        <dbReference type="ARBA" id="ARBA00022729"/>
    </source>
</evidence>
<keyword evidence="8" id="KW-0675">Receptor</keyword>
<dbReference type="SUPFAM" id="SSF52058">
    <property type="entry name" value="L domain-like"/>
    <property type="match status" value="1"/>
</dbReference>
<keyword evidence="3" id="KW-0812">Transmembrane</keyword>
<evidence type="ECO:0000256" key="2">
    <source>
        <dbReference type="ARBA" id="ARBA00022614"/>
    </source>
</evidence>
<name>A0AAE0CPL5_9ROSI</name>
<keyword evidence="2" id="KW-0433">Leucine-rich repeat</keyword>